<dbReference type="Pfam" id="PF00955">
    <property type="entry name" value="HCO3_cotransp"/>
    <property type="match status" value="3"/>
</dbReference>
<feature type="transmembrane region" description="Helical" evidence="5">
    <location>
        <begin position="152"/>
        <end position="176"/>
    </location>
</feature>
<feature type="transmembrane region" description="Helical" evidence="5">
    <location>
        <begin position="207"/>
        <end position="226"/>
    </location>
</feature>
<dbReference type="PANTHER" id="PTHR11453">
    <property type="entry name" value="ANION EXCHANGE PROTEIN"/>
    <property type="match status" value="1"/>
</dbReference>
<feature type="transmembrane region" description="Helical" evidence="5">
    <location>
        <begin position="339"/>
        <end position="370"/>
    </location>
</feature>
<dbReference type="OrthoDB" id="1735926at2759"/>
<dbReference type="PRINTS" id="PR01231">
    <property type="entry name" value="HCO3TRNSPORT"/>
</dbReference>
<evidence type="ECO:0000256" key="5">
    <source>
        <dbReference type="SAM" id="Phobius"/>
    </source>
</evidence>
<keyword evidence="8" id="KW-1185">Reference proteome</keyword>
<feature type="transmembrane region" description="Helical" evidence="5">
    <location>
        <begin position="247"/>
        <end position="270"/>
    </location>
</feature>
<evidence type="ECO:0000256" key="4">
    <source>
        <dbReference type="ARBA" id="ARBA00023136"/>
    </source>
</evidence>
<gene>
    <name evidence="7" type="ORF">BU14_0504s0017</name>
</gene>
<dbReference type="Proteomes" id="UP000218209">
    <property type="component" value="Unassembled WGS sequence"/>
</dbReference>
<evidence type="ECO:0000313" key="8">
    <source>
        <dbReference type="Proteomes" id="UP000218209"/>
    </source>
</evidence>
<protein>
    <recommendedName>
        <fullName evidence="6">Bicarbonate transporter-like transmembrane domain-containing protein</fullName>
    </recommendedName>
</protein>
<feature type="domain" description="Bicarbonate transporter-like transmembrane" evidence="6">
    <location>
        <begin position="324"/>
        <end position="465"/>
    </location>
</feature>
<dbReference type="PANTHER" id="PTHR11453:SF127">
    <property type="entry name" value="SOLUTE CARRIER FAMILY 4 MEMBER 11"/>
    <property type="match status" value="1"/>
</dbReference>
<organism evidence="7 8">
    <name type="scientific">Porphyra umbilicalis</name>
    <name type="common">Purple laver</name>
    <name type="synonym">Red alga</name>
    <dbReference type="NCBI Taxonomy" id="2786"/>
    <lineage>
        <taxon>Eukaryota</taxon>
        <taxon>Rhodophyta</taxon>
        <taxon>Bangiophyceae</taxon>
        <taxon>Bangiales</taxon>
        <taxon>Bangiaceae</taxon>
        <taxon>Porphyra</taxon>
    </lineage>
</organism>
<dbReference type="GO" id="GO:0005452">
    <property type="term" value="F:solute:inorganic anion antiporter activity"/>
    <property type="evidence" value="ECO:0007669"/>
    <property type="project" value="InterPro"/>
</dbReference>
<feature type="transmembrane region" description="Helical" evidence="5">
    <location>
        <begin position="121"/>
        <end position="140"/>
    </location>
</feature>
<keyword evidence="3 5" id="KW-1133">Transmembrane helix</keyword>
<dbReference type="InterPro" id="IPR003020">
    <property type="entry name" value="HCO3_transpt_euk"/>
</dbReference>
<proteinExistence type="predicted"/>
<sequence>MGVVEFLVSASGCGVAYAALSGQPLVIIGPTGLTLAFTSALYGFCARASIPFLPTYAWVGIWTAAILAFLALINASDLIKYCTRFTDEVFNSLIACNFVFEASRSLAGGFSTAGADKTRPFFSLALALGTFALGRTLSGLRSGKYLRKRVRTLLADFGPCLAIFVMSALASVVPAIRHSGLETLDIPAKMTLAGGRGWLVPLAGLPLSIKVGAVLPAILLTMLFFLDQNISVRCTNAPAHKLKKGPGYHLDLLVLSVCTLATSLLGLPWMCAATVQSLNHVRALATTEVVGGVPAAAAADDAALATTASPDKGAAAAPAEPTPERTQITSVVESRVTGFAIHVLIGASLFFLPLLRRIPLAVICGLFLFLGRNMMTGNQFLQRIKLLFLDPELAPASSPIRQVAPKEVHGFTALQLVCLAALWALKINPKTSLFFPSVIASLLAIRSLLARRLFSERALSVLDGELV</sequence>
<evidence type="ECO:0000256" key="2">
    <source>
        <dbReference type="ARBA" id="ARBA00022692"/>
    </source>
</evidence>
<dbReference type="GO" id="GO:0006820">
    <property type="term" value="P:monoatomic anion transport"/>
    <property type="evidence" value="ECO:0007669"/>
    <property type="project" value="InterPro"/>
</dbReference>
<dbReference type="GO" id="GO:0050801">
    <property type="term" value="P:monoatomic ion homeostasis"/>
    <property type="evidence" value="ECO:0007669"/>
    <property type="project" value="TreeGrafter"/>
</dbReference>
<name>A0A1X6NT25_PORUM</name>
<evidence type="ECO:0000313" key="7">
    <source>
        <dbReference type="EMBL" id="OSX71764.1"/>
    </source>
</evidence>
<dbReference type="InterPro" id="IPR011531">
    <property type="entry name" value="HCO3_transpt-like_TM_dom"/>
</dbReference>
<feature type="transmembrane region" description="Helical" evidence="5">
    <location>
        <begin position="56"/>
        <end position="75"/>
    </location>
</feature>
<evidence type="ECO:0000256" key="1">
    <source>
        <dbReference type="ARBA" id="ARBA00004141"/>
    </source>
</evidence>
<dbReference type="EMBL" id="KV919110">
    <property type="protein sequence ID" value="OSX71764.1"/>
    <property type="molecule type" value="Genomic_DNA"/>
</dbReference>
<evidence type="ECO:0000256" key="3">
    <source>
        <dbReference type="ARBA" id="ARBA00022989"/>
    </source>
</evidence>
<accession>A0A1X6NT25</accession>
<keyword evidence="4 5" id="KW-0472">Membrane</keyword>
<feature type="transmembrane region" description="Helical" evidence="5">
    <location>
        <begin position="25"/>
        <end position="44"/>
    </location>
</feature>
<dbReference type="GO" id="GO:0005886">
    <property type="term" value="C:plasma membrane"/>
    <property type="evidence" value="ECO:0007669"/>
    <property type="project" value="TreeGrafter"/>
</dbReference>
<comment type="subcellular location">
    <subcellularLocation>
        <location evidence="1">Membrane</location>
        <topology evidence="1">Multi-pass membrane protein</topology>
    </subcellularLocation>
</comment>
<feature type="domain" description="Bicarbonate transporter-like transmembrane" evidence="6">
    <location>
        <begin position="119"/>
        <end position="287"/>
    </location>
</feature>
<keyword evidence="2 5" id="KW-0812">Transmembrane</keyword>
<reference evidence="7 8" key="1">
    <citation type="submission" date="2017-03" db="EMBL/GenBank/DDBJ databases">
        <title>WGS assembly of Porphyra umbilicalis.</title>
        <authorList>
            <person name="Brawley S.H."/>
            <person name="Blouin N.A."/>
            <person name="Ficko-Blean E."/>
            <person name="Wheeler G.L."/>
            <person name="Lohr M."/>
            <person name="Goodson H.V."/>
            <person name="Jenkins J.W."/>
            <person name="Blaby-Haas C.E."/>
            <person name="Helliwell K.E."/>
            <person name="Chan C."/>
            <person name="Marriage T."/>
            <person name="Bhattacharya D."/>
            <person name="Klein A.S."/>
            <person name="Badis Y."/>
            <person name="Brodie J."/>
            <person name="Cao Y."/>
            <person name="Collen J."/>
            <person name="Dittami S.M."/>
            <person name="Gachon C.M."/>
            <person name="Green B.R."/>
            <person name="Karpowicz S."/>
            <person name="Kim J.W."/>
            <person name="Kudahl U."/>
            <person name="Lin S."/>
            <person name="Michel G."/>
            <person name="Mittag M."/>
            <person name="Olson B.J."/>
            <person name="Pangilinan J."/>
            <person name="Peng Y."/>
            <person name="Qiu H."/>
            <person name="Shu S."/>
            <person name="Singer J.T."/>
            <person name="Smith A.G."/>
            <person name="Sprecher B.N."/>
            <person name="Wagner V."/>
            <person name="Wang W."/>
            <person name="Wang Z.-Y."/>
            <person name="Yan J."/>
            <person name="Yarish C."/>
            <person name="Zoeuner-Riek S."/>
            <person name="Zhuang Y."/>
            <person name="Zou Y."/>
            <person name="Lindquist E.A."/>
            <person name="Grimwood J."/>
            <person name="Barry K."/>
            <person name="Rokhsar D.S."/>
            <person name="Schmutz J."/>
            <person name="Stiller J.W."/>
            <person name="Grossman A.R."/>
            <person name="Prochnik S.E."/>
        </authorList>
    </citation>
    <scope>NUCLEOTIDE SEQUENCE [LARGE SCALE GENOMIC DNA]</scope>
    <source>
        <strain evidence="7">4086291</strain>
    </source>
</reference>
<evidence type="ECO:0000259" key="6">
    <source>
        <dbReference type="Pfam" id="PF00955"/>
    </source>
</evidence>
<feature type="domain" description="Bicarbonate transporter-like transmembrane" evidence="6">
    <location>
        <begin position="1"/>
        <end position="108"/>
    </location>
</feature>
<dbReference type="AlphaFoldDB" id="A0A1X6NT25"/>